<accession>A0AAV7X3D1</accession>
<protein>
    <submittedName>
        <fullName evidence="1">Uncharacterized protein</fullName>
    </submittedName>
</protein>
<gene>
    <name evidence="1" type="ORF">ONE63_003555</name>
</gene>
<dbReference type="AlphaFoldDB" id="A0AAV7X3D1"/>
<reference evidence="1" key="1">
    <citation type="submission" date="2022-12" db="EMBL/GenBank/DDBJ databases">
        <title>Chromosome-level genome assembly of the bean flower thrips Megalurothrips usitatus.</title>
        <authorList>
            <person name="Ma L."/>
            <person name="Liu Q."/>
            <person name="Li H."/>
            <person name="Cai W."/>
        </authorList>
    </citation>
    <scope>NUCLEOTIDE SEQUENCE</scope>
    <source>
        <strain evidence="1">Cailab_2022a</strain>
    </source>
</reference>
<evidence type="ECO:0000313" key="1">
    <source>
        <dbReference type="EMBL" id="KAJ1520423.1"/>
    </source>
</evidence>
<evidence type="ECO:0000313" key="2">
    <source>
        <dbReference type="Proteomes" id="UP001075354"/>
    </source>
</evidence>
<dbReference type="EMBL" id="JAPTSV010000014">
    <property type="protein sequence ID" value="KAJ1520423.1"/>
    <property type="molecule type" value="Genomic_DNA"/>
</dbReference>
<organism evidence="1 2">
    <name type="scientific">Megalurothrips usitatus</name>
    <name type="common">bean blossom thrips</name>
    <dbReference type="NCBI Taxonomy" id="439358"/>
    <lineage>
        <taxon>Eukaryota</taxon>
        <taxon>Metazoa</taxon>
        <taxon>Ecdysozoa</taxon>
        <taxon>Arthropoda</taxon>
        <taxon>Hexapoda</taxon>
        <taxon>Insecta</taxon>
        <taxon>Pterygota</taxon>
        <taxon>Neoptera</taxon>
        <taxon>Paraneoptera</taxon>
        <taxon>Thysanoptera</taxon>
        <taxon>Terebrantia</taxon>
        <taxon>Thripoidea</taxon>
        <taxon>Thripidae</taxon>
        <taxon>Megalurothrips</taxon>
    </lineage>
</organism>
<keyword evidence="2" id="KW-1185">Reference proteome</keyword>
<proteinExistence type="predicted"/>
<dbReference type="Proteomes" id="UP001075354">
    <property type="component" value="Chromosome 14"/>
</dbReference>
<sequence length="215" mass="23206">MHCCSGYCNKPSAASVYGKCGGGGGGGGQESYEVQFWPHANHAGSGLVYTGTGEHDLGVCRGFGAGFEHLNDAVSSIKWSDNVVLVVYDAYNCGGNNHVIYSSGPHETMNTEFGKTRAQGFLAGYENDLATVCMRTRCGYTSSSQMRSHNVGGSAGFSFFVDASASYNHEWGTDEGQAWDGCECERSWNDAIRSYQILRRDIGSSRNVRSLNNTR</sequence>
<comment type="caution">
    <text evidence="1">The sequence shown here is derived from an EMBL/GenBank/DDBJ whole genome shotgun (WGS) entry which is preliminary data.</text>
</comment>
<dbReference type="Gene3D" id="2.60.20.10">
    <property type="entry name" value="Crystallins"/>
    <property type="match status" value="1"/>
</dbReference>
<name>A0AAV7X3D1_9NEOP</name>